<sequence>MNVPNKASETDDSVVVHDEKTGIVEDEFLQVNDLVTVRKDAAKKAAKGVLAELEVMIREKRWEDAITLFHPIEEKVPETIGSGWDGSIRRKIAFALGQINRFDDAIRELDACIQADPENFFLHNSLAYTAYNSLYAAKNKEIFLSGKNRHERIDLAHRHFAAAQALRPDGVTNFYRQGMLYRQIERKTSQALPLFFKAISNWESLSPEDREARHQERKNYIKALYQGASAVLENGRPQKALDLLKQCLAEDNGTDHISMTFKYFALGKVHFSMCRFGEARDALLFSLKCSSSGPVDFIRELLARTYLALDNPAKGLQEIEKLPERIRRPYVRWTESDLRISLEDFAGARAVLLNAVERDNRSRHKTLVRLARLEYLLGGYDKVIEHGKSACDFFIEKWGQVYAEGLYWQILGAYRSGAPDNARTLMSQLETEHPDYPGLDKLKSRLT</sequence>
<dbReference type="AlphaFoldDB" id="S7UZG9"/>
<organism evidence="1 2">
    <name type="scientific">Desulfococcus multivorans DSM 2059</name>
    <dbReference type="NCBI Taxonomy" id="1121405"/>
    <lineage>
        <taxon>Bacteria</taxon>
        <taxon>Pseudomonadati</taxon>
        <taxon>Thermodesulfobacteriota</taxon>
        <taxon>Desulfobacteria</taxon>
        <taxon>Desulfobacterales</taxon>
        <taxon>Desulfococcaceae</taxon>
        <taxon>Desulfococcus</taxon>
    </lineage>
</organism>
<dbReference type="OrthoDB" id="5416388at2"/>
<dbReference type="STRING" id="897.B2D07_13025"/>
<dbReference type="eggNOG" id="COG0457">
    <property type="taxonomic scope" value="Bacteria"/>
</dbReference>
<protein>
    <submittedName>
        <fullName evidence="1">TPR repeat-containing protein</fullName>
    </submittedName>
</protein>
<dbReference type="InterPro" id="IPR011990">
    <property type="entry name" value="TPR-like_helical_dom_sf"/>
</dbReference>
<proteinExistence type="predicted"/>
<gene>
    <name evidence="1" type="ORF">dsmv_2955</name>
</gene>
<evidence type="ECO:0000313" key="2">
    <source>
        <dbReference type="Proteomes" id="UP000014977"/>
    </source>
</evidence>
<dbReference type="Proteomes" id="UP000014977">
    <property type="component" value="Unassembled WGS sequence"/>
</dbReference>
<evidence type="ECO:0000313" key="1">
    <source>
        <dbReference type="EMBL" id="EPR37813.1"/>
    </source>
</evidence>
<keyword evidence="2" id="KW-1185">Reference proteome</keyword>
<name>S7UZG9_DESML</name>
<dbReference type="RefSeq" id="WP_020878022.1">
    <property type="nucleotide sequence ID" value="NZ_ATHJ01000097.1"/>
</dbReference>
<dbReference type="EMBL" id="ATHJ01000097">
    <property type="protein sequence ID" value="EPR37813.1"/>
    <property type="molecule type" value="Genomic_DNA"/>
</dbReference>
<dbReference type="SUPFAM" id="SSF48452">
    <property type="entry name" value="TPR-like"/>
    <property type="match status" value="2"/>
</dbReference>
<accession>S7UZG9</accession>
<comment type="caution">
    <text evidence="1">The sequence shown here is derived from an EMBL/GenBank/DDBJ whole genome shotgun (WGS) entry which is preliminary data.</text>
</comment>
<dbReference type="Gene3D" id="1.25.40.10">
    <property type="entry name" value="Tetratricopeptide repeat domain"/>
    <property type="match status" value="2"/>
</dbReference>
<reference evidence="1 2" key="1">
    <citation type="journal article" date="2013" name="Genome Announc.">
        <title>Draft genome sequences for three mercury-methylating, sulfate-reducing bacteria.</title>
        <authorList>
            <person name="Brown S.D."/>
            <person name="Hurt R.A.Jr."/>
            <person name="Gilmour C.C."/>
            <person name="Elias D.A."/>
        </authorList>
    </citation>
    <scope>NUCLEOTIDE SEQUENCE [LARGE SCALE GENOMIC DNA]</scope>
    <source>
        <strain evidence="1 2">DSM 2059</strain>
    </source>
</reference>